<proteinExistence type="predicted"/>
<reference evidence="2 3" key="1">
    <citation type="journal article" date="2018" name="Nat. Ecol. Evol.">
        <title>Pezizomycetes genomes reveal the molecular basis of ectomycorrhizal truffle lifestyle.</title>
        <authorList>
            <person name="Murat C."/>
            <person name="Payen T."/>
            <person name="Noel B."/>
            <person name="Kuo A."/>
            <person name="Morin E."/>
            <person name="Chen J."/>
            <person name="Kohler A."/>
            <person name="Krizsan K."/>
            <person name="Balestrini R."/>
            <person name="Da Silva C."/>
            <person name="Montanini B."/>
            <person name="Hainaut M."/>
            <person name="Levati E."/>
            <person name="Barry K.W."/>
            <person name="Belfiori B."/>
            <person name="Cichocki N."/>
            <person name="Clum A."/>
            <person name="Dockter R.B."/>
            <person name="Fauchery L."/>
            <person name="Guy J."/>
            <person name="Iotti M."/>
            <person name="Le Tacon F."/>
            <person name="Lindquist E.A."/>
            <person name="Lipzen A."/>
            <person name="Malagnac F."/>
            <person name="Mello A."/>
            <person name="Molinier V."/>
            <person name="Miyauchi S."/>
            <person name="Poulain J."/>
            <person name="Riccioni C."/>
            <person name="Rubini A."/>
            <person name="Sitrit Y."/>
            <person name="Splivallo R."/>
            <person name="Traeger S."/>
            <person name="Wang M."/>
            <person name="Zifcakova L."/>
            <person name="Wipf D."/>
            <person name="Zambonelli A."/>
            <person name="Paolocci F."/>
            <person name="Nowrousian M."/>
            <person name="Ottonello S."/>
            <person name="Baldrian P."/>
            <person name="Spatafora J.W."/>
            <person name="Henrissat B."/>
            <person name="Nagy L.G."/>
            <person name="Aury J.M."/>
            <person name="Wincker P."/>
            <person name="Grigoriev I.V."/>
            <person name="Bonfante P."/>
            <person name="Martin F.M."/>
        </authorList>
    </citation>
    <scope>NUCLEOTIDE SEQUENCE [LARGE SCALE GENOMIC DNA]</scope>
    <source>
        <strain evidence="2 3">RN42</strain>
    </source>
</reference>
<evidence type="ECO:0008006" key="4">
    <source>
        <dbReference type="Google" id="ProtNLM"/>
    </source>
</evidence>
<gene>
    <name evidence="2" type="ORF">BJ508DRAFT_171852</name>
</gene>
<protein>
    <recommendedName>
        <fullName evidence="4">Secreted protein</fullName>
    </recommendedName>
</protein>
<dbReference type="PANTHER" id="PTHR38847:SF1">
    <property type="entry name" value="PSEUDOURIDINE SYNTHASE RSUA_RLUA-LIKE DOMAIN-CONTAINING PROTEIN"/>
    <property type="match status" value="1"/>
</dbReference>
<organism evidence="2 3">
    <name type="scientific">Ascobolus immersus RN42</name>
    <dbReference type="NCBI Taxonomy" id="1160509"/>
    <lineage>
        <taxon>Eukaryota</taxon>
        <taxon>Fungi</taxon>
        <taxon>Dikarya</taxon>
        <taxon>Ascomycota</taxon>
        <taxon>Pezizomycotina</taxon>
        <taxon>Pezizomycetes</taxon>
        <taxon>Pezizales</taxon>
        <taxon>Ascobolaceae</taxon>
        <taxon>Ascobolus</taxon>
    </lineage>
</organism>
<dbReference type="OrthoDB" id="152248at2759"/>
<dbReference type="AlphaFoldDB" id="A0A3N4HZN1"/>
<sequence>MKFLAVATTLLTAASALVIERQASAPPADQVSIESVAWAGTGCPAGSVSEVLDPARQTLTLLFDAFVATIGGGAPVLEQYKACTINIRLKVPQGWSYTVYKTDYRGYAALDAGVTAVQKAIYFFSGESTQWSAQTVFRGPLSKDYLMTDAISDGKTEFSPCGGKANLNINSSLRLTRTGSGTGFISTDSIVNKVIHQYGLQWQKC</sequence>
<dbReference type="PANTHER" id="PTHR38847">
    <property type="match status" value="1"/>
</dbReference>
<feature type="chain" id="PRO_5017934210" description="Secreted protein" evidence="1">
    <location>
        <begin position="17"/>
        <end position="205"/>
    </location>
</feature>
<evidence type="ECO:0000313" key="2">
    <source>
        <dbReference type="EMBL" id="RPA77320.1"/>
    </source>
</evidence>
<feature type="signal peptide" evidence="1">
    <location>
        <begin position="1"/>
        <end position="16"/>
    </location>
</feature>
<dbReference type="Proteomes" id="UP000275078">
    <property type="component" value="Unassembled WGS sequence"/>
</dbReference>
<accession>A0A3N4HZN1</accession>
<dbReference type="InterPro" id="IPR025649">
    <property type="entry name" value="DUF4360"/>
</dbReference>
<keyword evidence="1" id="KW-0732">Signal</keyword>
<name>A0A3N4HZN1_ASCIM</name>
<dbReference type="Pfam" id="PF14273">
    <property type="entry name" value="DUF4360"/>
    <property type="match status" value="1"/>
</dbReference>
<dbReference type="EMBL" id="ML119728">
    <property type="protein sequence ID" value="RPA77320.1"/>
    <property type="molecule type" value="Genomic_DNA"/>
</dbReference>
<dbReference type="STRING" id="1160509.A0A3N4HZN1"/>
<keyword evidence="3" id="KW-1185">Reference proteome</keyword>
<evidence type="ECO:0000313" key="3">
    <source>
        <dbReference type="Proteomes" id="UP000275078"/>
    </source>
</evidence>
<evidence type="ECO:0000256" key="1">
    <source>
        <dbReference type="SAM" id="SignalP"/>
    </source>
</evidence>